<name>A0ABR4MPF7_9PEZI</name>
<feature type="compositionally biased region" description="Low complexity" evidence="1">
    <location>
        <begin position="361"/>
        <end position="378"/>
    </location>
</feature>
<organism evidence="2 3">
    <name type="scientific">Ceratocystis lukuohia</name>
    <dbReference type="NCBI Taxonomy" id="2019550"/>
    <lineage>
        <taxon>Eukaryota</taxon>
        <taxon>Fungi</taxon>
        <taxon>Dikarya</taxon>
        <taxon>Ascomycota</taxon>
        <taxon>Pezizomycotina</taxon>
        <taxon>Sordariomycetes</taxon>
        <taxon>Hypocreomycetidae</taxon>
        <taxon>Microascales</taxon>
        <taxon>Ceratocystidaceae</taxon>
        <taxon>Ceratocystis</taxon>
    </lineage>
</organism>
<protein>
    <submittedName>
        <fullName evidence="2">Meiotically up-regulated protein 65</fullName>
    </submittedName>
</protein>
<feature type="region of interest" description="Disordered" evidence="1">
    <location>
        <begin position="299"/>
        <end position="378"/>
    </location>
</feature>
<dbReference type="RefSeq" id="XP_070861352.1">
    <property type="nucleotide sequence ID" value="XM_071006502.1"/>
</dbReference>
<dbReference type="EMBL" id="JABSNW010000002">
    <property type="protein sequence ID" value="KAL2890172.1"/>
    <property type="molecule type" value="Genomic_DNA"/>
</dbReference>
<gene>
    <name evidence="2" type="ORF">HOO65_020714</name>
</gene>
<sequence>MPHIKSSRRVPPLQDVDYDHEINLVDHDCDSQSAAASDRVCSETNFSTTVAEDNGPASSQVDSRGRLKQTQSSTLKPNISSAFLSIGGAGAALGGGPILPVPSEGSSSAHYTMAVPNDAAASVVAASKTEIRGVSRILIDETIGRNSLSTVVSKQPEIIVSAVPPSRDGSAQTPCTHRSTDHEWVIDVLYENQRGLFLCGMPLFSAEALGNLDPAPWTNAFHKPSLTDPHEAQLPDPSWQWAWSEWRVNHDSLTDCDEDGWEYSFMFSNKFSWHGRTWYSSFVRRRAWTRKRIRKHTGAPGLIVESPTSGYGHADLLEPRQSSEQDRSGYSPGESSTSTPVDQCPSRTGRNPTREPSYIDSRSSSTHGRSRSMASASRMSRIECGLEEGLDNIEIYDARHLLNILRVQRVDREKLEAIRNYLKNAQDDFQYLQDAMHEIMGIFVFQNSRRQALAQVAQACEDVEKNLQEIGSDASRCDERTWATKRLGYLEAAKKHAEEEVRKLAYWSDGSPQFPRHLYGLSSFGFLDRQLPCFYAIASFNPRISNPAMVFLNLFIPARKYLTATRACPRNSQLNISENTKAARGDI</sequence>
<dbReference type="InterPro" id="IPR051513">
    <property type="entry name" value="Tectonin_beta-prop"/>
</dbReference>
<dbReference type="SUPFAM" id="SSF75708">
    <property type="entry name" value="Chemotaxis phosphatase CheZ"/>
    <property type="match status" value="1"/>
</dbReference>
<evidence type="ECO:0000313" key="3">
    <source>
        <dbReference type="Proteomes" id="UP001610728"/>
    </source>
</evidence>
<evidence type="ECO:0000313" key="2">
    <source>
        <dbReference type="EMBL" id="KAL2890172.1"/>
    </source>
</evidence>
<dbReference type="Proteomes" id="UP001610728">
    <property type="component" value="Unassembled WGS sequence"/>
</dbReference>
<dbReference type="PANTHER" id="PTHR23250">
    <property type="entry name" value="DYSFERLIN-RELATED"/>
    <property type="match status" value="1"/>
</dbReference>
<feature type="compositionally biased region" description="Polar residues" evidence="1">
    <location>
        <begin position="333"/>
        <end position="351"/>
    </location>
</feature>
<keyword evidence="3" id="KW-1185">Reference proteome</keyword>
<dbReference type="GeneID" id="98116347"/>
<accession>A0ABR4MPF7</accession>
<evidence type="ECO:0000256" key="1">
    <source>
        <dbReference type="SAM" id="MobiDB-lite"/>
    </source>
</evidence>
<proteinExistence type="predicted"/>
<dbReference type="PANTHER" id="PTHR23250:SF1">
    <property type="entry name" value="TECTONIN BETA-PROPELLER REPEAT-CONTAINING PROTEIN 1"/>
    <property type="match status" value="1"/>
</dbReference>
<reference evidence="2 3" key="1">
    <citation type="submission" date="2020-05" db="EMBL/GenBank/DDBJ databases">
        <title>Ceratocystis lukuohia genome.</title>
        <authorList>
            <person name="Harrington T.C."/>
            <person name="Kim K."/>
            <person name="Mayers C.G."/>
        </authorList>
    </citation>
    <scope>NUCLEOTIDE SEQUENCE [LARGE SCALE GENOMIC DNA]</scope>
    <source>
        <strain evidence="2 3">C4212</strain>
    </source>
</reference>
<feature type="compositionally biased region" description="Basic and acidic residues" evidence="1">
    <location>
        <begin position="315"/>
        <end position="327"/>
    </location>
</feature>
<comment type="caution">
    <text evidence="2">The sequence shown here is derived from an EMBL/GenBank/DDBJ whole genome shotgun (WGS) entry which is preliminary data.</text>
</comment>